<evidence type="ECO:0000256" key="4">
    <source>
        <dbReference type="ARBA" id="ARBA00023034"/>
    </source>
</evidence>
<dbReference type="PANTHER" id="PTHR23249">
    <property type="entry name" value="TRAFFICKING PROTEIN PARTICLE COMPLEX SUBUNIT"/>
    <property type="match status" value="1"/>
</dbReference>
<sequence length="137" mass="15771">MVRLYTLHIFNRQGVCLYYQDWQRPRPPAGGDLAQEHKLMFGFLFSLKQLVGKMSPRKGGFYACSTAAYKLNYYETASGLRFVLCSEVGAGDMREVLRHVYANIYVECVTKNPLWKVDEPVNCPMFVQTLGQYLENL</sequence>
<dbReference type="Gene3D" id="3.30.450.70">
    <property type="match status" value="1"/>
</dbReference>
<keyword evidence="3 6" id="KW-0931">ER-Golgi transport</keyword>
<dbReference type="PANTHER" id="PTHR23249:SF16">
    <property type="entry name" value="TRAFFICKING PROTEIN PARTICLE COMPLEX SUBUNIT 1"/>
    <property type="match status" value="1"/>
</dbReference>
<protein>
    <recommendedName>
        <fullName evidence="6">Trafficking protein particle complex subunit</fullName>
    </recommendedName>
</protein>
<name>A0A7S0P187_9EUKA</name>
<dbReference type="SUPFAM" id="SSF64356">
    <property type="entry name" value="SNARE-like"/>
    <property type="match status" value="1"/>
</dbReference>
<dbReference type="GO" id="GO:0005783">
    <property type="term" value="C:endoplasmic reticulum"/>
    <property type="evidence" value="ECO:0007669"/>
    <property type="project" value="UniProtKB-SubCell"/>
</dbReference>
<dbReference type="InterPro" id="IPR011012">
    <property type="entry name" value="Longin-like_dom_sf"/>
</dbReference>
<keyword evidence="1 6" id="KW-0813">Transport</keyword>
<dbReference type="SMART" id="SM01399">
    <property type="entry name" value="Sybindin"/>
    <property type="match status" value="1"/>
</dbReference>
<evidence type="ECO:0000313" key="7">
    <source>
        <dbReference type="EMBL" id="CAD8546189.1"/>
    </source>
</evidence>
<dbReference type="AlphaFoldDB" id="A0A7S0P187"/>
<comment type="subcellular location">
    <subcellularLocation>
        <location evidence="6">Endoplasmic reticulum</location>
    </subcellularLocation>
    <subcellularLocation>
        <location evidence="6">Golgi apparatus</location>
        <location evidence="6">cis-Golgi network</location>
    </subcellularLocation>
</comment>
<reference evidence="7" key="1">
    <citation type="submission" date="2021-01" db="EMBL/GenBank/DDBJ databases">
        <authorList>
            <person name="Corre E."/>
            <person name="Pelletier E."/>
            <person name="Niang G."/>
            <person name="Scheremetjew M."/>
            <person name="Finn R."/>
            <person name="Kale V."/>
            <person name="Holt S."/>
            <person name="Cochrane G."/>
            <person name="Meng A."/>
            <person name="Brown T."/>
            <person name="Cohen L."/>
        </authorList>
    </citation>
    <scope>NUCLEOTIDE SEQUENCE</scope>
    <source>
        <strain evidence="7">RCC1130</strain>
    </source>
</reference>
<dbReference type="EMBL" id="HBER01042620">
    <property type="protein sequence ID" value="CAD8546189.1"/>
    <property type="molecule type" value="Transcribed_RNA"/>
</dbReference>
<dbReference type="GO" id="GO:0030008">
    <property type="term" value="C:TRAPP complex"/>
    <property type="evidence" value="ECO:0007669"/>
    <property type="project" value="UniProtKB-UniRule"/>
</dbReference>
<keyword evidence="4 6" id="KW-0333">Golgi apparatus</keyword>
<dbReference type="Pfam" id="PF04099">
    <property type="entry name" value="Sybindin"/>
    <property type="match status" value="1"/>
</dbReference>
<evidence type="ECO:0000256" key="3">
    <source>
        <dbReference type="ARBA" id="ARBA00022892"/>
    </source>
</evidence>
<organism evidence="7">
    <name type="scientific">Calcidiscus leptoporus</name>
    <dbReference type="NCBI Taxonomy" id="127549"/>
    <lineage>
        <taxon>Eukaryota</taxon>
        <taxon>Haptista</taxon>
        <taxon>Haptophyta</taxon>
        <taxon>Prymnesiophyceae</taxon>
        <taxon>Coccolithales</taxon>
        <taxon>Calcidiscaceae</taxon>
        <taxon>Calcidiscus</taxon>
    </lineage>
</organism>
<comment type="subunit">
    <text evidence="6">Part of the multisubunit transport protein particle (TRAPP) complex.</text>
</comment>
<gene>
    <name evidence="7" type="ORF">CLEP1334_LOCUS21479</name>
</gene>
<evidence type="ECO:0000256" key="6">
    <source>
        <dbReference type="RuleBase" id="RU366065"/>
    </source>
</evidence>
<comment type="similarity">
    <text evidence="5">Belongs to the TRAPP small subunits family. BET5 subfamily.</text>
</comment>
<dbReference type="InterPro" id="IPR007233">
    <property type="entry name" value="TRAPPC"/>
</dbReference>
<dbReference type="GO" id="GO:0005794">
    <property type="term" value="C:Golgi apparatus"/>
    <property type="evidence" value="ECO:0007669"/>
    <property type="project" value="UniProtKB-SubCell"/>
</dbReference>
<accession>A0A7S0P187</accession>
<dbReference type="CDD" id="cd14855">
    <property type="entry name" value="TRAPPC1_MUM2"/>
    <property type="match status" value="1"/>
</dbReference>
<evidence type="ECO:0000256" key="5">
    <source>
        <dbReference type="ARBA" id="ARBA00038167"/>
    </source>
</evidence>
<evidence type="ECO:0000256" key="2">
    <source>
        <dbReference type="ARBA" id="ARBA00022824"/>
    </source>
</evidence>
<evidence type="ECO:0000256" key="1">
    <source>
        <dbReference type="ARBA" id="ARBA00022448"/>
    </source>
</evidence>
<keyword evidence="2 6" id="KW-0256">Endoplasmic reticulum</keyword>
<proteinExistence type="inferred from homology"/>
<dbReference type="GO" id="GO:0006888">
    <property type="term" value="P:endoplasmic reticulum to Golgi vesicle-mediated transport"/>
    <property type="evidence" value="ECO:0007669"/>
    <property type="project" value="UniProtKB-UniRule"/>
</dbReference>